<protein>
    <submittedName>
        <fullName evidence="2">RNA-directed DNA polymerase from mobile element jockey-like</fullName>
    </submittedName>
</protein>
<evidence type="ECO:0000313" key="3">
    <source>
        <dbReference type="Proteomes" id="UP000762676"/>
    </source>
</evidence>
<feature type="region of interest" description="Disordered" evidence="1">
    <location>
        <begin position="22"/>
        <end position="43"/>
    </location>
</feature>
<keyword evidence="2" id="KW-0548">Nucleotidyltransferase</keyword>
<dbReference type="PANTHER" id="PTHR19446">
    <property type="entry name" value="REVERSE TRANSCRIPTASES"/>
    <property type="match status" value="1"/>
</dbReference>
<evidence type="ECO:0000256" key="1">
    <source>
        <dbReference type="SAM" id="MobiDB-lite"/>
    </source>
</evidence>
<dbReference type="Proteomes" id="UP000762676">
    <property type="component" value="Unassembled WGS sequence"/>
</dbReference>
<name>A0AAV4JQY2_9GAST</name>
<dbReference type="GO" id="GO:0003964">
    <property type="term" value="F:RNA-directed DNA polymerase activity"/>
    <property type="evidence" value="ECO:0007669"/>
    <property type="project" value="UniProtKB-KW"/>
</dbReference>
<accession>A0AAV4JQY2</accession>
<comment type="caution">
    <text evidence="2">The sequence shown here is derived from an EMBL/GenBank/DDBJ whole genome shotgun (WGS) entry which is preliminary data.</text>
</comment>
<evidence type="ECO:0000313" key="2">
    <source>
        <dbReference type="EMBL" id="GFS24155.1"/>
    </source>
</evidence>
<proteinExistence type="predicted"/>
<keyword evidence="2" id="KW-0695">RNA-directed DNA polymerase</keyword>
<keyword evidence="2" id="KW-0808">Transferase</keyword>
<dbReference type="EMBL" id="BMAT01013981">
    <property type="protein sequence ID" value="GFS24155.1"/>
    <property type="molecule type" value="Genomic_DNA"/>
</dbReference>
<organism evidence="2 3">
    <name type="scientific">Elysia marginata</name>
    <dbReference type="NCBI Taxonomy" id="1093978"/>
    <lineage>
        <taxon>Eukaryota</taxon>
        <taxon>Metazoa</taxon>
        <taxon>Spiralia</taxon>
        <taxon>Lophotrochozoa</taxon>
        <taxon>Mollusca</taxon>
        <taxon>Gastropoda</taxon>
        <taxon>Heterobranchia</taxon>
        <taxon>Euthyneura</taxon>
        <taxon>Panpulmonata</taxon>
        <taxon>Sacoglossa</taxon>
        <taxon>Placobranchoidea</taxon>
        <taxon>Plakobranchidae</taxon>
        <taxon>Elysia</taxon>
    </lineage>
</organism>
<gene>
    <name evidence="2" type="ORF">ElyMa_006995800</name>
</gene>
<dbReference type="AlphaFoldDB" id="A0AAV4JQY2"/>
<reference evidence="2 3" key="1">
    <citation type="journal article" date="2021" name="Elife">
        <title>Chloroplast acquisition without the gene transfer in kleptoplastic sea slugs, Plakobranchus ocellatus.</title>
        <authorList>
            <person name="Maeda T."/>
            <person name="Takahashi S."/>
            <person name="Yoshida T."/>
            <person name="Shimamura S."/>
            <person name="Takaki Y."/>
            <person name="Nagai Y."/>
            <person name="Toyoda A."/>
            <person name="Suzuki Y."/>
            <person name="Arimoto A."/>
            <person name="Ishii H."/>
            <person name="Satoh N."/>
            <person name="Nishiyama T."/>
            <person name="Hasebe M."/>
            <person name="Maruyama T."/>
            <person name="Minagawa J."/>
            <person name="Obokata J."/>
            <person name="Shigenobu S."/>
        </authorList>
    </citation>
    <scope>NUCLEOTIDE SEQUENCE [LARGE SCALE GENOMIC DNA]</scope>
</reference>
<sequence>MDPEQRWNNIKITIKETAKETVGEKKHEAKQHWMTTEGEKKQEAKQHWMTTEILDMMEERRKKKDLVTHEQYRGMRHNIQRECRKTKNDAHILNRWTEYMGEDPFNDERPEKTSIDVSDNLVEIATSEVVKEISDLARNKSPGEDEIPAELLQALGTSGKEEITTLISDIYKTGVIPKDFTSGVFVALPKVNKATNCPDHRTILGLISHAPNILLRLAMNRINPIIDKHLDDTQLGFRKGKGKRDGIFFTKEQL</sequence>
<keyword evidence="3" id="KW-1185">Reference proteome</keyword>